<dbReference type="Proteomes" id="UP001172457">
    <property type="component" value="Chromosome 2"/>
</dbReference>
<dbReference type="SUPFAM" id="SSF52047">
    <property type="entry name" value="RNI-like"/>
    <property type="match status" value="1"/>
</dbReference>
<dbReference type="InterPro" id="IPR032675">
    <property type="entry name" value="LRR_dom_sf"/>
</dbReference>
<reference evidence="1" key="1">
    <citation type="submission" date="2023-03" db="EMBL/GenBank/DDBJ databases">
        <title>Chromosome-scale reference genome and RAD-based genetic map of yellow starthistle (Centaurea solstitialis) reveal putative structural variation and QTLs associated with invader traits.</title>
        <authorList>
            <person name="Reatini B."/>
            <person name="Cang F.A."/>
            <person name="Jiang Q."/>
            <person name="Mckibben M.T.W."/>
            <person name="Barker M.S."/>
            <person name="Rieseberg L.H."/>
            <person name="Dlugosch K.M."/>
        </authorList>
    </citation>
    <scope>NUCLEOTIDE SEQUENCE</scope>
    <source>
        <strain evidence="1">CAN-66</strain>
        <tissue evidence="1">Leaf</tissue>
    </source>
</reference>
<evidence type="ECO:0000313" key="1">
    <source>
        <dbReference type="EMBL" id="KAJ9563033.1"/>
    </source>
</evidence>
<protein>
    <submittedName>
        <fullName evidence="1">Uncharacterized protein</fullName>
    </submittedName>
</protein>
<gene>
    <name evidence="1" type="ORF">OSB04_008193</name>
</gene>
<sequence>MFIAFLEVTRRMLFLTGHTGILSGGGLEYLSLSTLCKCSRGNGLAAIGFGIAPNLRILNFRECSFVKNDAIIRILIACPLLQECYLSYCTKIKLSGSDPRNGCESLSVMYMSHWTNLTSKAVHAFKTTTEGVEIKEEEAMHVTSDSAFTTLSQCIFPL</sequence>
<keyword evidence="2" id="KW-1185">Reference proteome</keyword>
<dbReference type="Gene3D" id="3.80.10.10">
    <property type="entry name" value="Ribonuclease Inhibitor"/>
    <property type="match status" value="1"/>
</dbReference>
<proteinExistence type="predicted"/>
<dbReference type="EMBL" id="JARYMX010000002">
    <property type="protein sequence ID" value="KAJ9563033.1"/>
    <property type="molecule type" value="Genomic_DNA"/>
</dbReference>
<name>A0AA38U5T8_9ASTR</name>
<accession>A0AA38U5T8</accession>
<dbReference type="AlphaFoldDB" id="A0AA38U5T8"/>
<evidence type="ECO:0000313" key="2">
    <source>
        <dbReference type="Proteomes" id="UP001172457"/>
    </source>
</evidence>
<comment type="caution">
    <text evidence="1">The sequence shown here is derived from an EMBL/GenBank/DDBJ whole genome shotgun (WGS) entry which is preliminary data.</text>
</comment>
<organism evidence="1 2">
    <name type="scientific">Centaurea solstitialis</name>
    <name type="common">yellow star-thistle</name>
    <dbReference type="NCBI Taxonomy" id="347529"/>
    <lineage>
        <taxon>Eukaryota</taxon>
        <taxon>Viridiplantae</taxon>
        <taxon>Streptophyta</taxon>
        <taxon>Embryophyta</taxon>
        <taxon>Tracheophyta</taxon>
        <taxon>Spermatophyta</taxon>
        <taxon>Magnoliopsida</taxon>
        <taxon>eudicotyledons</taxon>
        <taxon>Gunneridae</taxon>
        <taxon>Pentapetalae</taxon>
        <taxon>asterids</taxon>
        <taxon>campanulids</taxon>
        <taxon>Asterales</taxon>
        <taxon>Asteraceae</taxon>
        <taxon>Carduoideae</taxon>
        <taxon>Cardueae</taxon>
        <taxon>Centaureinae</taxon>
        <taxon>Centaurea</taxon>
    </lineage>
</organism>